<evidence type="ECO:0000313" key="2">
    <source>
        <dbReference type="EMBL" id="QNR22708.1"/>
    </source>
</evidence>
<dbReference type="PANTHER" id="PTHR48079">
    <property type="entry name" value="PROTEIN YEEZ"/>
    <property type="match status" value="1"/>
</dbReference>
<dbReference type="AlphaFoldDB" id="A0A7H0VAG0"/>
<dbReference type="GO" id="GO:0005737">
    <property type="term" value="C:cytoplasm"/>
    <property type="evidence" value="ECO:0007669"/>
    <property type="project" value="TreeGrafter"/>
</dbReference>
<keyword evidence="3" id="KW-1185">Reference proteome</keyword>
<dbReference type="InterPro" id="IPR036291">
    <property type="entry name" value="NAD(P)-bd_dom_sf"/>
</dbReference>
<sequence>MLHTVSGATGLVGSHLVHRLLKEGKQVRALHRASSDRSLVERIFAYYGDNLSDYQANLEWKEADLLDIIDVDQALAGSAVFYHTAAVVSFDPRDQKALIEGNRKITAHVVNAALQHQVPRFVHVSSVAALGRKPDQHEFDEESYWVESDENSNYAKGKYAAEMEVWRGIEEGLSAAMVNPCIILGPGTWNDGSAAIFRNIAEGFKFYTQGVNAYVDVRDVVEALCILAGGEQKERYIIAAENRSYQSLFSEIAKALKVAPPSLEVKPWLAGIAWRWEALKSKITGSKPLVTKETARTAQGKYYYKNDKACRDLGMEFRDINTSIAFIAECYRKDFPA</sequence>
<evidence type="ECO:0000313" key="3">
    <source>
        <dbReference type="Proteomes" id="UP000516305"/>
    </source>
</evidence>
<dbReference type="KEGG" id="chyd:H4K34_09975"/>
<protein>
    <submittedName>
        <fullName evidence="2">NAD-dependent epimerase/dehydratase family protein</fullName>
    </submittedName>
</protein>
<organism evidence="2 3">
    <name type="scientific">Croceimicrobium hydrocarbonivorans</name>
    <dbReference type="NCBI Taxonomy" id="2761580"/>
    <lineage>
        <taxon>Bacteria</taxon>
        <taxon>Pseudomonadati</taxon>
        <taxon>Bacteroidota</taxon>
        <taxon>Flavobacteriia</taxon>
        <taxon>Flavobacteriales</taxon>
        <taxon>Owenweeksiaceae</taxon>
        <taxon>Croceimicrobium</taxon>
    </lineage>
</organism>
<gene>
    <name evidence="2" type="ORF">H4K34_09975</name>
</gene>
<proteinExistence type="predicted"/>
<dbReference type="RefSeq" id="WP_210757275.1">
    <property type="nucleotide sequence ID" value="NZ_CP060139.1"/>
</dbReference>
<dbReference type="InterPro" id="IPR001509">
    <property type="entry name" value="Epimerase_deHydtase"/>
</dbReference>
<dbReference type="Gene3D" id="3.40.50.720">
    <property type="entry name" value="NAD(P)-binding Rossmann-like Domain"/>
    <property type="match status" value="1"/>
</dbReference>
<feature type="domain" description="NAD-dependent epimerase/dehydratase" evidence="1">
    <location>
        <begin position="5"/>
        <end position="238"/>
    </location>
</feature>
<dbReference type="PANTHER" id="PTHR48079:SF6">
    <property type="entry name" value="NAD(P)-BINDING DOMAIN-CONTAINING PROTEIN-RELATED"/>
    <property type="match status" value="1"/>
</dbReference>
<accession>A0A7H0VAG0</accession>
<dbReference type="InterPro" id="IPR051783">
    <property type="entry name" value="NAD(P)-dependent_oxidoreduct"/>
</dbReference>
<reference evidence="2 3" key="1">
    <citation type="submission" date="2020-08" db="EMBL/GenBank/DDBJ databases">
        <title>Croceimicrobium hydrocarbonivorans gen. nov., sp. nov., a novel marine bacterium isolated from a bacterial consortium that degrades polyethylene terephthalate.</title>
        <authorList>
            <person name="Liu R."/>
        </authorList>
    </citation>
    <scope>NUCLEOTIDE SEQUENCE [LARGE SCALE GENOMIC DNA]</scope>
    <source>
        <strain evidence="2 3">A20-9</strain>
    </source>
</reference>
<name>A0A7H0VAG0_9FLAO</name>
<dbReference type="SUPFAM" id="SSF51735">
    <property type="entry name" value="NAD(P)-binding Rossmann-fold domains"/>
    <property type="match status" value="1"/>
</dbReference>
<dbReference type="Proteomes" id="UP000516305">
    <property type="component" value="Chromosome"/>
</dbReference>
<dbReference type="GO" id="GO:0004029">
    <property type="term" value="F:aldehyde dehydrogenase (NAD+) activity"/>
    <property type="evidence" value="ECO:0007669"/>
    <property type="project" value="TreeGrafter"/>
</dbReference>
<dbReference type="Pfam" id="PF01370">
    <property type="entry name" value="Epimerase"/>
    <property type="match status" value="1"/>
</dbReference>
<evidence type="ECO:0000259" key="1">
    <source>
        <dbReference type="Pfam" id="PF01370"/>
    </source>
</evidence>
<dbReference type="EMBL" id="CP060139">
    <property type="protein sequence ID" value="QNR22708.1"/>
    <property type="molecule type" value="Genomic_DNA"/>
</dbReference>